<gene>
    <name evidence="2" type="ORF">DFQ27_004846</name>
</gene>
<organism evidence="2 3">
    <name type="scientific">Actinomortierella ambigua</name>
    <dbReference type="NCBI Taxonomy" id="1343610"/>
    <lineage>
        <taxon>Eukaryota</taxon>
        <taxon>Fungi</taxon>
        <taxon>Fungi incertae sedis</taxon>
        <taxon>Mucoromycota</taxon>
        <taxon>Mortierellomycotina</taxon>
        <taxon>Mortierellomycetes</taxon>
        <taxon>Mortierellales</taxon>
        <taxon>Mortierellaceae</taxon>
        <taxon>Actinomortierella</taxon>
    </lineage>
</organism>
<evidence type="ECO:0000256" key="1">
    <source>
        <dbReference type="SAM" id="MobiDB-lite"/>
    </source>
</evidence>
<feature type="compositionally biased region" description="Polar residues" evidence="1">
    <location>
        <begin position="381"/>
        <end position="394"/>
    </location>
</feature>
<feature type="compositionally biased region" description="Polar residues" evidence="1">
    <location>
        <begin position="209"/>
        <end position="218"/>
    </location>
</feature>
<proteinExistence type="predicted"/>
<feature type="region of interest" description="Disordered" evidence="1">
    <location>
        <begin position="421"/>
        <end position="498"/>
    </location>
</feature>
<dbReference type="EMBL" id="JAAAJB010000034">
    <property type="protein sequence ID" value="KAG0269087.1"/>
    <property type="molecule type" value="Genomic_DNA"/>
</dbReference>
<feature type="region of interest" description="Disordered" evidence="1">
    <location>
        <begin position="1"/>
        <end position="23"/>
    </location>
</feature>
<reference evidence="2" key="1">
    <citation type="journal article" date="2020" name="Fungal Divers.">
        <title>Resolving the Mortierellaceae phylogeny through synthesis of multi-gene phylogenetics and phylogenomics.</title>
        <authorList>
            <person name="Vandepol N."/>
            <person name="Liber J."/>
            <person name="Desiro A."/>
            <person name="Na H."/>
            <person name="Kennedy M."/>
            <person name="Barry K."/>
            <person name="Grigoriev I.V."/>
            <person name="Miller A.N."/>
            <person name="O'Donnell K."/>
            <person name="Stajich J.E."/>
            <person name="Bonito G."/>
        </authorList>
    </citation>
    <scope>NUCLEOTIDE SEQUENCE</scope>
    <source>
        <strain evidence="2">BC1065</strain>
    </source>
</reference>
<comment type="caution">
    <text evidence="2">The sequence shown here is derived from an EMBL/GenBank/DDBJ whole genome shotgun (WGS) entry which is preliminary data.</text>
</comment>
<feature type="compositionally biased region" description="Polar residues" evidence="1">
    <location>
        <begin position="13"/>
        <end position="23"/>
    </location>
</feature>
<dbReference type="Proteomes" id="UP000807716">
    <property type="component" value="Unassembled WGS sequence"/>
</dbReference>
<dbReference type="OrthoDB" id="411372at2759"/>
<feature type="region of interest" description="Disordered" evidence="1">
    <location>
        <begin position="381"/>
        <end position="405"/>
    </location>
</feature>
<accession>A0A9P6QK06</accession>
<feature type="compositionally biased region" description="Pro residues" evidence="1">
    <location>
        <begin position="446"/>
        <end position="457"/>
    </location>
</feature>
<protein>
    <submittedName>
        <fullName evidence="2">Uncharacterized protein</fullName>
    </submittedName>
</protein>
<feature type="compositionally biased region" description="Basic and acidic residues" evidence="1">
    <location>
        <begin position="244"/>
        <end position="258"/>
    </location>
</feature>
<feature type="compositionally biased region" description="Basic and acidic residues" evidence="1">
    <location>
        <begin position="476"/>
        <end position="498"/>
    </location>
</feature>
<keyword evidence="3" id="KW-1185">Reference proteome</keyword>
<feature type="region of interest" description="Disordered" evidence="1">
    <location>
        <begin position="137"/>
        <end position="158"/>
    </location>
</feature>
<evidence type="ECO:0000313" key="3">
    <source>
        <dbReference type="Proteomes" id="UP000807716"/>
    </source>
</evidence>
<dbReference type="AlphaFoldDB" id="A0A9P6QK06"/>
<sequence>MAPSPSFDDAGSSPESNSLASTFGSSSLDLGMASVNGSLNTFESRSRQHLAAPLPIRQRSLPDIFRLGPCSGSFASTSANDTSGLGTNSTNTGQIPPPSFYPAGSKALLLGVHFDHDGAQSSPIKLHSIPERFHPQPSAAAAQLSNNQHQHQQHQYQQQYALERGISHYNGPLSGNAGFLGTGETVLGDFGSDEEGDLKTDLGYLPSSLSELLNNGDRQPQRELGENANTAQPTDVLPSPASTLREDKDEEGGGHDRSVSSATTLGTSRDPLEAFRTRFQSSMDDLHREARHEHNNLNRVTEGDLEFSVYKGVDGASLFSHAVYEVNNNDSKSSAMTSFHPLSSQFNGLLYDEYGRLDQPQFHQHQTLFSAPMQAYGDLKNSSSLETANTTSRAGTPDPFCPFPQEADEVQFTMDDDLPVVTGSTTDNLRTKPLGLGLYGESAMSSPPPPPPPPSHFSPPTLASYASTLQSSTSRHLGDHDKPTKHEEQGERTADKQDVHSNLVALMNSLDMTENGIYSM</sequence>
<feature type="compositionally biased region" description="Polar residues" evidence="1">
    <location>
        <begin position="464"/>
        <end position="475"/>
    </location>
</feature>
<feature type="region of interest" description="Disordered" evidence="1">
    <location>
        <begin position="209"/>
        <end position="273"/>
    </location>
</feature>
<evidence type="ECO:0000313" key="2">
    <source>
        <dbReference type="EMBL" id="KAG0269087.1"/>
    </source>
</evidence>
<name>A0A9P6QK06_9FUNG</name>